<accession>A0A1H1XH62</accession>
<evidence type="ECO:0000256" key="2">
    <source>
        <dbReference type="SAM" id="MobiDB-lite"/>
    </source>
</evidence>
<dbReference type="EMBL" id="LT629750">
    <property type="protein sequence ID" value="SDT08530.1"/>
    <property type="molecule type" value="Genomic_DNA"/>
</dbReference>
<feature type="compositionally biased region" description="Pro residues" evidence="2">
    <location>
        <begin position="60"/>
        <end position="72"/>
    </location>
</feature>
<organism evidence="3 4">
    <name type="scientific">Bradyrhizobium canariense</name>
    <dbReference type="NCBI Taxonomy" id="255045"/>
    <lineage>
        <taxon>Bacteria</taxon>
        <taxon>Pseudomonadati</taxon>
        <taxon>Pseudomonadota</taxon>
        <taxon>Alphaproteobacteria</taxon>
        <taxon>Hyphomicrobiales</taxon>
        <taxon>Nitrobacteraceae</taxon>
        <taxon>Bradyrhizobium</taxon>
    </lineage>
</organism>
<dbReference type="AlphaFoldDB" id="A0A1H1XH62"/>
<sequence length="514" mass="58967">MKHRFTRQQLYDRIWSTPMTRVAIELGTNTNRLSSLARGAGIPTPSSGYWIKKEFGKAEPQPPLPPAPPDCPEPLVLDTATETTRARRPETAARKIESAAQSLSEVEATFAPTAVASSSPPAPAPRPSQPATVTREALYAAVWETPMSRLAEQYGISDNGLAKKCRREDIPYPPRGYWAKRAAGKAPERTPLTESGRPSRPITIYPTPLAEPPPELPDDVRRQIEDIHAEASSMRVSERLVKPHAIVAAWLADHEERKRRAREERDPWRKKLYDPGDLSVSDRRQHRILDALFKAIERRGGKVKQGDRRDLFAKLAGEQVEFQLREKRKQTRRPLTADEQRWRIADDKDWKPELAPTGRLAFEIKTYLPAGLKRQWLETEKQPLEDMLPDIVAVLVAAGPLLVQQRLEREVAERERQLAEQRRYEERQKKKRDANRWRHFKEMALDWRELAAVRDFLSALRSMDIDPSVEIDGRSLEDWLTWADEWLQRADSTANGLEDLFDGLAEITEWSYRD</sequence>
<protein>
    <submittedName>
        <fullName evidence="3">Uncharacterized protein</fullName>
    </submittedName>
</protein>
<keyword evidence="1" id="KW-0175">Coiled coil</keyword>
<dbReference type="RefSeq" id="WP_167558827.1">
    <property type="nucleotide sequence ID" value="NZ_LT629750.1"/>
</dbReference>
<feature type="region of interest" description="Disordered" evidence="2">
    <location>
        <begin position="57"/>
        <end position="76"/>
    </location>
</feature>
<keyword evidence="4" id="KW-1185">Reference proteome</keyword>
<evidence type="ECO:0000313" key="3">
    <source>
        <dbReference type="EMBL" id="SDT08530.1"/>
    </source>
</evidence>
<proteinExistence type="predicted"/>
<gene>
    <name evidence="3" type="ORF">SAMN05444158_4322</name>
</gene>
<evidence type="ECO:0000313" key="4">
    <source>
        <dbReference type="Proteomes" id="UP000243904"/>
    </source>
</evidence>
<dbReference type="Proteomes" id="UP000243904">
    <property type="component" value="Chromosome I"/>
</dbReference>
<feature type="coiled-coil region" evidence="1">
    <location>
        <begin position="402"/>
        <end position="429"/>
    </location>
</feature>
<name>A0A1H1XH62_9BRAD</name>
<reference evidence="4" key="1">
    <citation type="submission" date="2016-10" db="EMBL/GenBank/DDBJ databases">
        <authorList>
            <person name="Varghese N."/>
            <person name="Submissions S."/>
        </authorList>
    </citation>
    <scope>NUCLEOTIDE SEQUENCE [LARGE SCALE GENOMIC DNA]</scope>
    <source>
        <strain evidence="4">GAS369</strain>
    </source>
</reference>
<evidence type="ECO:0000256" key="1">
    <source>
        <dbReference type="SAM" id="Coils"/>
    </source>
</evidence>
<feature type="region of interest" description="Disordered" evidence="2">
    <location>
        <begin position="176"/>
        <end position="215"/>
    </location>
</feature>